<dbReference type="Proteomes" id="UP000304953">
    <property type="component" value="Unassembled WGS sequence"/>
</dbReference>
<evidence type="ECO:0000313" key="1">
    <source>
        <dbReference type="EMBL" id="TGY95524.1"/>
    </source>
</evidence>
<dbReference type="EMBL" id="SRYA01000028">
    <property type="protein sequence ID" value="TGY95524.1"/>
    <property type="molecule type" value="Genomic_DNA"/>
</dbReference>
<sequence length="117" mass="13904">MELSRRLENLLEEHNLTQRQLSTELHIAPSTLNGYLRRNREPDFATLIKLAKYFKVSTDYLLGVTEIRRPYPSGEFYDDKEEDLLCTYRTLGPQEQIYLIKQAHIYCHQDMDVPQKK</sequence>
<keyword evidence="2" id="KW-1185">Reference proteome</keyword>
<accession>A0AC61RUS9</accession>
<proteinExistence type="predicted"/>
<protein>
    <submittedName>
        <fullName evidence="1">XRE family transcriptional regulator</fullName>
    </submittedName>
</protein>
<evidence type="ECO:0000313" key="2">
    <source>
        <dbReference type="Proteomes" id="UP000304953"/>
    </source>
</evidence>
<reference evidence="1" key="1">
    <citation type="submission" date="2019-04" db="EMBL/GenBank/DDBJ databases">
        <title>Microbes associate with the intestines of laboratory mice.</title>
        <authorList>
            <person name="Navarre W."/>
            <person name="Wong E."/>
            <person name="Huang K."/>
            <person name="Tropini C."/>
            <person name="Ng K."/>
            <person name="Yu B."/>
        </authorList>
    </citation>
    <scope>NUCLEOTIDE SEQUENCE</scope>
    <source>
        <strain evidence="1">NM01_1-7b</strain>
    </source>
</reference>
<gene>
    <name evidence="1" type="ORF">E5329_14645</name>
</gene>
<name>A0AC61RUS9_9FIRM</name>
<organism evidence="1 2">
    <name type="scientific">Petralouisia muris</name>
    <dbReference type="NCBI Taxonomy" id="3032872"/>
    <lineage>
        <taxon>Bacteria</taxon>
        <taxon>Bacillati</taxon>
        <taxon>Bacillota</taxon>
        <taxon>Clostridia</taxon>
        <taxon>Lachnospirales</taxon>
        <taxon>Lachnospiraceae</taxon>
        <taxon>Petralouisia</taxon>
    </lineage>
</organism>
<comment type="caution">
    <text evidence="1">The sequence shown here is derived from an EMBL/GenBank/DDBJ whole genome shotgun (WGS) entry which is preliminary data.</text>
</comment>